<gene>
    <name evidence="2" type="ORF">POL72_16715</name>
</gene>
<sequence>MHKNFGEWYRLVAVEPDGAKLAKRWAGVKAWATALRNDDESVLETVRIFQGLPLKASRDPFLAVFRQQDPAFPQRNDLELQVLAGASLVECVQSVGADGEGLHAAILAGAALEASSLRAKEPRLDEIAREVATGLHVITVEQRKRRSVNCDVIREKADAAVEAMKQIPSISNWDILKSVVTPIFQALVDAVRAADVELTDAAQSLRSADEETNILWWIEGGCSRDTNKPWSALKDGAAVIAGTELADLTDVALGPRNASAFLERVLSESTAKRESALSNYVNVLPDEWAQELGKRADERALDLTPLRLAIFHRGKSDTASWQQYFDSSSGMKSSAQLTAARVARQAYVEAILLRTLADAETEE</sequence>
<name>A0ABT5BZ06_9BACT</name>
<reference evidence="2 3" key="1">
    <citation type="submission" date="2023-01" db="EMBL/GenBank/DDBJ databases">
        <title>Minimal conservation of predation-associated metabolite biosynthetic gene clusters underscores biosynthetic potential of Myxococcota including descriptions for ten novel species: Archangium lansinium sp. nov., Myxococcus landrumus sp. nov., Nannocystis bai.</title>
        <authorList>
            <person name="Ahearne A."/>
            <person name="Stevens C."/>
            <person name="Dowd S."/>
        </authorList>
    </citation>
    <scope>NUCLEOTIDE SEQUENCE [LARGE SCALE GENOMIC DNA]</scope>
    <source>
        <strain evidence="2 3">WIWO2</strain>
    </source>
</reference>
<organism evidence="2 3">
    <name type="scientific">Sorangium atrum</name>
    <dbReference type="NCBI Taxonomy" id="2995308"/>
    <lineage>
        <taxon>Bacteria</taxon>
        <taxon>Pseudomonadati</taxon>
        <taxon>Myxococcota</taxon>
        <taxon>Polyangia</taxon>
        <taxon>Polyangiales</taxon>
        <taxon>Polyangiaceae</taxon>
        <taxon>Sorangium</taxon>
    </lineage>
</organism>
<protein>
    <submittedName>
        <fullName evidence="2">GTPase-associated system all-helical protein GASH</fullName>
    </submittedName>
</protein>
<dbReference type="Pfam" id="PF19994">
    <property type="entry name" value="GASH"/>
    <property type="match status" value="1"/>
</dbReference>
<dbReference type="Proteomes" id="UP001217485">
    <property type="component" value="Unassembled WGS sequence"/>
</dbReference>
<dbReference type="InterPro" id="IPR045523">
    <property type="entry name" value="GASH"/>
</dbReference>
<dbReference type="EMBL" id="JAQNDK010000002">
    <property type="protein sequence ID" value="MDC0679389.1"/>
    <property type="molecule type" value="Genomic_DNA"/>
</dbReference>
<keyword evidence="3" id="KW-1185">Reference proteome</keyword>
<feature type="domain" description="GTPase-associated system helical" evidence="1">
    <location>
        <begin position="171"/>
        <end position="355"/>
    </location>
</feature>
<accession>A0ABT5BZ06</accession>
<evidence type="ECO:0000313" key="3">
    <source>
        <dbReference type="Proteomes" id="UP001217485"/>
    </source>
</evidence>
<dbReference type="RefSeq" id="WP_272096362.1">
    <property type="nucleotide sequence ID" value="NZ_JAQNDK010000002.1"/>
</dbReference>
<evidence type="ECO:0000259" key="1">
    <source>
        <dbReference type="Pfam" id="PF19994"/>
    </source>
</evidence>
<proteinExistence type="predicted"/>
<comment type="caution">
    <text evidence="2">The sequence shown here is derived from an EMBL/GenBank/DDBJ whole genome shotgun (WGS) entry which is preliminary data.</text>
</comment>
<evidence type="ECO:0000313" key="2">
    <source>
        <dbReference type="EMBL" id="MDC0679389.1"/>
    </source>
</evidence>